<proteinExistence type="predicted"/>
<accession>A0AAD7J6G5</accession>
<dbReference type="Proteomes" id="UP001215598">
    <property type="component" value="Unassembled WGS sequence"/>
</dbReference>
<organism evidence="2 3">
    <name type="scientific">Mycena metata</name>
    <dbReference type="NCBI Taxonomy" id="1033252"/>
    <lineage>
        <taxon>Eukaryota</taxon>
        <taxon>Fungi</taxon>
        <taxon>Dikarya</taxon>
        <taxon>Basidiomycota</taxon>
        <taxon>Agaricomycotina</taxon>
        <taxon>Agaricomycetes</taxon>
        <taxon>Agaricomycetidae</taxon>
        <taxon>Agaricales</taxon>
        <taxon>Marasmiineae</taxon>
        <taxon>Mycenaceae</taxon>
        <taxon>Mycena</taxon>
    </lineage>
</organism>
<reference evidence="2" key="1">
    <citation type="submission" date="2023-03" db="EMBL/GenBank/DDBJ databases">
        <title>Massive genome expansion in bonnet fungi (Mycena s.s.) driven by repeated elements and novel gene families across ecological guilds.</title>
        <authorList>
            <consortium name="Lawrence Berkeley National Laboratory"/>
            <person name="Harder C.B."/>
            <person name="Miyauchi S."/>
            <person name="Viragh M."/>
            <person name="Kuo A."/>
            <person name="Thoen E."/>
            <person name="Andreopoulos B."/>
            <person name="Lu D."/>
            <person name="Skrede I."/>
            <person name="Drula E."/>
            <person name="Henrissat B."/>
            <person name="Morin E."/>
            <person name="Kohler A."/>
            <person name="Barry K."/>
            <person name="LaButti K."/>
            <person name="Morin E."/>
            <person name="Salamov A."/>
            <person name="Lipzen A."/>
            <person name="Mereny Z."/>
            <person name="Hegedus B."/>
            <person name="Baldrian P."/>
            <person name="Stursova M."/>
            <person name="Weitz H."/>
            <person name="Taylor A."/>
            <person name="Grigoriev I.V."/>
            <person name="Nagy L.G."/>
            <person name="Martin F."/>
            <person name="Kauserud H."/>
        </authorList>
    </citation>
    <scope>NUCLEOTIDE SEQUENCE</scope>
    <source>
        <strain evidence="2">CBHHK182m</strain>
    </source>
</reference>
<comment type="caution">
    <text evidence="2">The sequence shown here is derived from an EMBL/GenBank/DDBJ whole genome shotgun (WGS) entry which is preliminary data.</text>
</comment>
<sequence length="208" mass="22607">RVFTTIHGHDEGNAASTFNRRFDILFAEDSKRRVNGRLHHIRRGEFGMAIGVKYLHSIKWSAPDMNLGGTELKLVRVIKELEFLSGMTASEAAKKASAARKSGSVSKQAEGAKKSKKSAPTPAKQLTRHLRDSSDNESEAQDPSYCPQKKAVALSEEEDVGLRAVAVADGNGSRCDGYRPVRCGRGTYFLTDGYVTGLPVDGWPGAGR</sequence>
<evidence type="ECO:0000256" key="1">
    <source>
        <dbReference type="SAM" id="MobiDB-lite"/>
    </source>
</evidence>
<protein>
    <submittedName>
        <fullName evidence="2">Uncharacterized protein</fullName>
    </submittedName>
</protein>
<name>A0AAD7J6G5_9AGAR</name>
<feature type="compositionally biased region" description="Low complexity" evidence="1">
    <location>
        <begin position="95"/>
        <end position="107"/>
    </location>
</feature>
<feature type="non-terminal residue" evidence="2">
    <location>
        <position position="1"/>
    </location>
</feature>
<evidence type="ECO:0000313" key="2">
    <source>
        <dbReference type="EMBL" id="KAJ7756666.1"/>
    </source>
</evidence>
<gene>
    <name evidence="2" type="ORF">B0H16DRAFT_1826158</name>
</gene>
<keyword evidence="3" id="KW-1185">Reference proteome</keyword>
<dbReference type="AlphaFoldDB" id="A0AAD7J6G5"/>
<dbReference type="EMBL" id="JARKIB010000046">
    <property type="protein sequence ID" value="KAJ7756666.1"/>
    <property type="molecule type" value="Genomic_DNA"/>
</dbReference>
<evidence type="ECO:0000313" key="3">
    <source>
        <dbReference type="Proteomes" id="UP001215598"/>
    </source>
</evidence>
<feature type="region of interest" description="Disordered" evidence="1">
    <location>
        <begin position="95"/>
        <end position="151"/>
    </location>
</feature>